<proteinExistence type="predicted"/>
<dbReference type="EMBL" id="BMAV01023981">
    <property type="protein sequence ID" value="GFS29161.1"/>
    <property type="molecule type" value="Genomic_DNA"/>
</dbReference>
<dbReference type="SUPFAM" id="SSF51445">
    <property type="entry name" value="(Trans)glycosidases"/>
    <property type="match status" value="1"/>
</dbReference>
<gene>
    <name evidence="2" type="ORF">TNIN_46391</name>
</gene>
<organism evidence="2 3">
    <name type="scientific">Trichonephila inaurata madagascariensis</name>
    <dbReference type="NCBI Taxonomy" id="2747483"/>
    <lineage>
        <taxon>Eukaryota</taxon>
        <taxon>Metazoa</taxon>
        <taxon>Ecdysozoa</taxon>
        <taxon>Arthropoda</taxon>
        <taxon>Chelicerata</taxon>
        <taxon>Arachnida</taxon>
        <taxon>Araneae</taxon>
        <taxon>Araneomorphae</taxon>
        <taxon>Entelegynae</taxon>
        <taxon>Araneoidea</taxon>
        <taxon>Nephilidae</taxon>
        <taxon>Trichonephila</taxon>
        <taxon>Trichonephila inaurata</taxon>
    </lineage>
</organism>
<accession>A0A8X6I2X2</accession>
<dbReference type="Pfam" id="PF01120">
    <property type="entry name" value="Alpha_L_fucos"/>
    <property type="match status" value="1"/>
</dbReference>
<evidence type="ECO:0000313" key="2">
    <source>
        <dbReference type="EMBL" id="GFS29161.1"/>
    </source>
</evidence>
<dbReference type="GO" id="GO:0004560">
    <property type="term" value="F:alpha-L-fucosidase activity"/>
    <property type="evidence" value="ECO:0007669"/>
    <property type="project" value="UniProtKB-EC"/>
</dbReference>
<protein>
    <recommendedName>
        <fullName evidence="1">Glycoside hydrolase family 29 N-terminal domain-containing protein</fullName>
    </recommendedName>
</protein>
<keyword evidence="3" id="KW-1185">Reference proteome</keyword>
<dbReference type="Gene3D" id="3.20.20.80">
    <property type="entry name" value="Glycosidases"/>
    <property type="match status" value="1"/>
</dbReference>
<evidence type="ECO:0000259" key="1">
    <source>
        <dbReference type="Pfam" id="PF01120"/>
    </source>
</evidence>
<dbReference type="GO" id="GO:0005975">
    <property type="term" value="P:carbohydrate metabolic process"/>
    <property type="evidence" value="ECO:0007669"/>
    <property type="project" value="InterPro"/>
</dbReference>
<dbReference type="InterPro" id="IPR017853">
    <property type="entry name" value="GH"/>
</dbReference>
<feature type="domain" description="Glycoside hydrolase family 29 N-terminal" evidence="1">
    <location>
        <begin position="25"/>
        <end position="66"/>
    </location>
</feature>
<evidence type="ECO:0000313" key="3">
    <source>
        <dbReference type="Proteomes" id="UP000886998"/>
    </source>
</evidence>
<name>A0A8X6I2X2_9ARAC</name>
<dbReference type="AlphaFoldDB" id="A0A8X6I2X2"/>
<comment type="caution">
    <text evidence="2">The sequence shown here is derived from an EMBL/GenBank/DDBJ whole genome shotgun (WGS) entry which is preliminary data.</text>
</comment>
<dbReference type="OrthoDB" id="10486733at2759"/>
<reference evidence="2" key="1">
    <citation type="submission" date="2020-08" db="EMBL/GenBank/DDBJ databases">
        <title>Multicomponent nature underlies the extraordinary mechanical properties of spider dragline silk.</title>
        <authorList>
            <person name="Kono N."/>
            <person name="Nakamura H."/>
            <person name="Mori M."/>
            <person name="Yoshida Y."/>
            <person name="Ohtoshi R."/>
            <person name="Malay A.D."/>
            <person name="Moran D.A.P."/>
            <person name="Tomita M."/>
            <person name="Numata K."/>
            <person name="Arakawa K."/>
        </authorList>
    </citation>
    <scope>NUCLEOTIDE SEQUENCE</scope>
</reference>
<dbReference type="Proteomes" id="UP000886998">
    <property type="component" value="Unassembled WGS sequence"/>
</dbReference>
<dbReference type="InterPro" id="IPR057739">
    <property type="entry name" value="Glyco_hydro_29_N"/>
</dbReference>
<sequence>MSTELRNDSALNLNRWSSTCLMCYLQAHKWENAMTLDKGSWGFRRNMGISDFLTDQELITTLAKTVM</sequence>